<evidence type="ECO:0000256" key="1">
    <source>
        <dbReference type="SAM" id="Phobius"/>
    </source>
</evidence>
<dbReference type="OrthoDB" id="25906at10239"/>
<protein>
    <recommendedName>
        <fullName evidence="4">Holin of 3TMs, for gene-transfer release</fullName>
    </recommendedName>
</protein>
<accession>M1IDB7</accession>
<organism evidence="2 3">
    <name type="scientific">Pelagibacter phage HTVC019P</name>
    <dbReference type="NCBI Taxonomy" id="1283079"/>
    <lineage>
        <taxon>Viruses</taxon>
        <taxon>Duplodnaviria</taxon>
        <taxon>Heunggongvirae</taxon>
        <taxon>Uroviricota</taxon>
        <taxon>Caudoviricetes</taxon>
        <taxon>Autographivirales</taxon>
        <taxon>Pelagivirus</taxon>
        <taxon>Pelagivirus HTVC019P</taxon>
    </lineage>
</organism>
<feature type="transmembrane region" description="Helical" evidence="1">
    <location>
        <begin position="59"/>
        <end position="77"/>
    </location>
</feature>
<keyword evidence="1" id="KW-0812">Transmembrane</keyword>
<dbReference type="RefSeq" id="YP_007517859.1">
    <property type="nucleotide sequence ID" value="NC_020483.1"/>
</dbReference>
<dbReference type="EMBL" id="KC465901">
    <property type="protein sequence ID" value="AGE60629.1"/>
    <property type="molecule type" value="Genomic_DNA"/>
</dbReference>
<dbReference type="Proteomes" id="UP000011295">
    <property type="component" value="Segment"/>
</dbReference>
<dbReference type="GeneID" id="14697582"/>
<evidence type="ECO:0000313" key="2">
    <source>
        <dbReference type="EMBL" id="AGE60629.1"/>
    </source>
</evidence>
<reference evidence="2 3" key="1">
    <citation type="journal article" date="2013" name="Nature">
        <title>Abundant SAR11 viruses in the ocean.</title>
        <authorList>
            <person name="Zhao Y."/>
            <person name="Temperton B."/>
            <person name="Thrash J.C."/>
            <person name="Schwalbach M.S."/>
            <person name="Vergin K.L."/>
            <person name="Landry Z.C."/>
            <person name="Ellisman M."/>
            <person name="Deerinck T."/>
            <person name="Sullivan M.B."/>
            <person name="Giovannoni S.J."/>
        </authorList>
    </citation>
    <scope>NUCLEOTIDE SEQUENCE [LARGE SCALE GENOMIC DNA]</scope>
</reference>
<evidence type="ECO:0008006" key="4">
    <source>
        <dbReference type="Google" id="ProtNLM"/>
    </source>
</evidence>
<feature type="transmembrane region" description="Helical" evidence="1">
    <location>
        <begin position="93"/>
        <end position="111"/>
    </location>
</feature>
<keyword evidence="3" id="KW-1185">Reference proteome</keyword>
<evidence type="ECO:0000313" key="3">
    <source>
        <dbReference type="Proteomes" id="UP000011295"/>
    </source>
</evidence>
<name>M1IDB7_9CAUD</name>
<proteinExistence type="predicted"/>
<keyword evidence="1" id="KW-1133">Transmembrane helix</keyword>
<sequence>MWLALLKNPLTKIIAEKTFGAISHKLQKDKIVREKELDAVAQISIEQIKQQEHSWKDEWLCLFFTALMGMHFVPYFQNTMQRGWEILQTADPMFFYIILTIVGASFGVTTMNKLKKK</sequence>
<dbReference type="KEGG" id="vg:14697582"/>
<keyword evidence="1" id="KW-0472">Membrane</keyword>